<organism evidence="2 3">
    <name type="scientific">Microbacterium azadirachtae</name>
    <dbReference type="NCBI Taxonomy" id="582680"/>
    <lineage>
        <taxon>Bacteria</taxon>
        <taxon>Bacillati</taxon>
        <taxon>Actinomycetota</taxon>
        <taxon>Actinomycetes</taxon>
        <taxon>Micrococcales</taxon>
        <taxon>Microbacteriaceae</taxon>
        <taxon>Microbacterium</taxon>
    </lineage>
</organism>
<sequence>MAAPEIVPYDPTWPSVASQWIERIRDAFARAGVPAAEFQHIGSTAVPGLAAKPYLDLQVLVPAIPDERAVSAALGPLLIERARGSRPDSPGVDTDIPRPGSDPRHHEKLLYFRELDQNGPVRGLILHIRRGDSPFSDFVVSFRDWLRADPAASAEYERLKRHLAEENAHAADYDDYTRAKSAFMDRAQTAMGWPRASAPSSGTAPSLEG</sequence>
<dbReference type="PATRIC" id="fig|582680.6.peg.3049"/>
<dbReference type="InterPro" id="IPR007344">
    <property type="entry name" value="GrpB/CoaE"/>
</dbReference>
<dbReference type="Proteomes" id="UP000033740">
    <property type="component" value="Unassembled WGS sequence"/>
</dbReference>
<accession>A0A0F0LGA6</accession>
<keyword evidence="2" id="KW-0418">Kinase</keyword>
<proteinExistence type="predicted"/>
<dbReference type="PANTHER" id="PTHR34822:SF1">
    <property type="entry name" value="GRPB FAMILY PROTEIN"/>
    <property type="match status" value="1"/>
</dbReference>
<dbReference type="Gene3D" id="3.30.460.10">
    <property type="entry name" value="Beta Polymerase, domain 2"/>
    <property type="match status" value="1"/>
</dbReference>
<feature type="region of interest" description="Disordered" evidence="1">
    <location>
        <begin position="82"/>
        <end position="103"/>
    </location>
</feature>
<dbReference type="Pfam" id="PF04229">
    <property type="entry name" value="GrpB"/>
    <property type="match status" value="1"/>
</dbReference>
<keyword evidence="3" id="KW-1185">Reference proteome</keyword>
<gene>
    <name evidence="2" type="ORF">RS86_02973</name>
</gene>
<evidence type="ECO:0000256" key="1">
    <source>
        <dbReference type="SAM" id="MobiDB-lite"/>
    </source>
</evidence>
<dbReference type="PANTHER" id="PTHR34822">
    <property type="entry name" value="GRPB DOMAIN PROTEIN (AFU_ORTHOLOGUE AFUA_1G01530)"/>
    <property type="match status" value="1"/>
</dbReference>
<dbReference type="EMBL" id="JYIX01000038">
    <property type="protein sequence ID" value="KJL31694.1"/>
    <property type="molecule type" value="Genomic_DNA"/>
</dbReference>
<reference evidence="2 3" key="1">
    <citation type="submission" date="2015-02" db="EMBL/GenBank/DDBJ databases">
        <title>Draft genome sequences of ten Microbacterium spp. with emphasis on heavy metal contaminated environments.</title>
        <authorList>
            <person name="Corretto E."/>
        </authorList>
    </citation>
    <scope>NUCLEOTIDE SEQUENCE [LARGE SCALE GENOMIC DNA]</scope>
    <source>
        <strain evidence="2 3">ARN176</strain>
    </source>
</reference>
<dbReference type="InterPro" id="IPR043519">
    <property type="entry name" value="NT_sf"/>
</dbReference>
<dbReference type="STRING" id="582680.RS86_02973"/>
<evidence type="ECO:0000313" key="2">
    <source>
        <dbReference type="EMBL" id="KJL31694.1"/>
    </source>
</evidence>
<dbReference type="SUPFAM" id="SSF81301">
    <property type="entry name" value="Nucleotidyltransferase"/>
    <property type="match status" value="1"/>
</dbReference>
<dbReference type="AlphaFoldDB" id="A0A0F0LGA6"/>
<evidence type="ECO:0000313" key="3">
    <source>
        <dbReference type="Proteomes" id="UP000033740"/>
    </source>
</evidence>
<keyword evidence="2" id="KW-0808">Transferase</keyword>
<name>A0A0F0LGA6_9MICO</name>
<protein>
    <submittedName>
        <fullName evidence="2">Dephospho-CoA kinase/protein folding accessory domain-containing protein</fullName>
    </submittedName>
</protein>
<comment type="caution">
    <text evidence="2">The sequence shown here is derived from an EMBL/GenBank/DDBJ whole genome shotgun (WGS) entry which is preliminary data.</text>
</comment>
<dbReference type="GO" id="GO:0016301">
    <property type="term" value="F:kinase activity"/>
    <property type="evidence" value="ECO:0007669"/>
    <property type="project" value="UniProtKB-KW"/>
</dbReference>
<dbReference type="RefSeq" id="WP_052680299.1">
    <property type="nucleotide sequence ID" value="NZ_JYIX01000038.1"/>
</dbReference>